<comment type="cofactor">
    <cofactor evidence="1">
        <name>Zn(2+)</name>
        <dbReference type="ChEBI" id="CHEBI:29105"/>
    </cofactor>
</comment>
<dbReference type="GO" id="GO:0005737">
    <property type="term" value="C:cytoplasm"/>
    <property type="evidence" value="ECO:0007669"/>
    <property type="project" value="TreeGrafter"/>
</dbReference>
<dbReference type="SUPFAM" id="SSF51556">
    <property type="entry name" value="Metallo-dependent hydrolases"/>
    <property type="match status" value="1"/>
</dbReference>
<dbReference type="PROSITE" id="PS00483">
    <property type="entry name" value="DIHYDROOROTASE_2"/>
    <property type="match status" value="1"/>
</dbReference>
<reference evidence="6" key="1">
    <citation type="journal article" date="2015" name="Nature">
        <title>Complex archaea that bridge the gap between prokaryotes and eukaryotes.</title>
        <authorList>
            <person name="Spang A."/>
            <person name="Saw J.H."/>
            <person name="Jorgensen S.L."/>
            <person name="Zaremba-Niedzwiedzka K."/>
            <person name="Martijn J."/>
            <person name="Lind A.E."/>
            <person name="van Eijk R."/>
            <person name="Schleper C."/>
            <person name="Guy L."/>
            <person name="Ettema T.J."/>
        </authorList>
    </citation>
    <scope>NUCLEOTIDE SEQUENCE</scope>
</reference>
<feature type="domain" description="Dihydroorotase catalytic" evidence="5">
    <location>
        <begin position="52"/>
        <end position="237"/>
    </location>
</feature>
<dbReference type="Gene3D" id="2.30.40.10">
    <property type="entry name" value="Urease, subunit C, domain 1"/>
    <property type="match status" value="1"/>
</dbReference>
<dbReference type="GO" id="GO:0006145">
    <property type="term" value="P:purine nucleobase catabolic process"/>
    <property type="evidence" value="ECO:0007669"/>
    <property type="project" value="TreeGrafter"/>
</dbReference>
<dbReference type="GO" id="GO:0004151">
    <property type="term" value="F:dihydroorotase activity"/>
    <property type="evidence" value="ECO:0007669"/>
    <property type="project" value="InterPro"/>
</dbReference>
<dbReference type="InterPro" id="IPR024403">
    <property type="entry name" value="DHOase_cat"/>
</dbReference>
<keyword evidence="3" id="KW-0378">Hydrolase</keyword>
<dbReference type="PANTHER" id="PTHR43668:SF2">
    <property type="entry name" value="ALLANTOINASE"/>
    <property type="match status" value="1"/>
</dbReference>
<organism evidence="6">
    <name type="scientific">marine sediment metagenome</name>
    <dbReference type="NCBI Taxonomy" id="412755"/>
    <lineage>
        <taxon>unclassified sequences</taxon>
        <taxon>metagenomes</taxon>
        <taxon>ecological metagenomes</taxon>
    </lineage>
</organism>
<dbReference type="NCBIfam" id="TIGR00857">
    <property type="entry name" value="pyrC_multi"/>
    <property type="match status" value="1"/>
</dbReference>
<feature type="non-terminal residue" evidence="6">
    <location>
        <position position="386"/>
    </location>
</feature>
<dbReference type="SUPFAM" id="SSF51338">
    <property type="entry name" value="Composite domain of metallo-dependent hydrolases"/>
    <property type="match status" value="1"/>
</dbReference>
<protein>
    <recommendedName>
        <fullName evidence="5">Dihydroorotase catalytic domain-containing protein</fullName>
    </recommendedName>
</protein>
<dbReference type="InterPro" id="IPR004722">
    <property type="entry name" value="DHOase"/>
</dbReference>
<evidence type="ECO:0000256" key="3">
    <source>
        <dbReference type="ARBA" id="ARBA00022801"/>
    </source>
</evidence>
<keyword evidence="4" id="KW-0665">Pyrimidine biosynthesis</keyword>
<dbReference type="Gene3D" id="3.20.20.140">
    <property type="entry name" value="Metal-dependent hydrolases"/>
    <property type="match status" value="1"/>
</dbReference>
<gene>
    <name evidence="6" type="ORF">LCGC14_2570020</name>
</gene>
<dbReference type="InterPro" id="IPR050138">
    <property type="entry name" value="DHOase/Allantoinase_Hydrolase"/>
</dbReference>
<dbReference type="CDD" id="cd01317">
    <property type="entry name" value="DHOase_IIa"/>
    <property type="match status" value="1"/>
</dbReference>
<keyword evidence="2" id="KW-0479">Metal-binding</keyword>
<dbReference type="InterPro" id="IPR032466">
    <property type="entry name" value="Metal_Hydrolase"/>
</dbReference>
<dbReference type="AlphaFoldDB" id="A0A0F9CTK2"/>
<comment type="caution">
    <text evidence="6">The sequence shown here is derived from an EMBL/GenBank/DDBJ whole genome shotgun (WGS) entry which is preliminary data.</text>
</comment>
<dbReference type="Pfam" id="PF12890">
    <property type="entry name" value="DHOase"/>
    <property type="match status" value="1"/>
</dbReference>
<evidence type="ECO:0000313" key="6">
    <source>
        <dbReference type="EMBL" id="KKL09021.1"/>
    </source>
</evidence>
<dbReference type="GO" id="GO:0006221">
    <property type="term" value="P:pyrimidine nucleotide biosynthetic process"/>
    <property type="evidence" value="ECO:0007669"/>
    <property type="project" value="UniProtKB-KW"/>
</dbReference>
<dbReference type="InterPro" id="IPR002195">
    <property type="entry name" value="Dihydroorotase_CS"/>
</dbReference>
<dbReference type="PANTHER" id="PTHR43668">
    <property type="entry name" value="ALLANTOINASE"/>
    <property type="match status" value="1"/>
</dbReference>
<proteinExistence type="predicted"/>
<accession>A0A0F9CTK2</accession>
<name>A0A0F9CTK2_9ZZZZ</name>
<evidence type="ECO:0000256" key="1">
    <source>
        <dbReference type="ARBA" id="ARBA00001947"/>
    </source>
</evidence>
<dbReference type="GO" id="GO:0046872">
    <property type="term" value="F:metal ion binding"/>
    <property type="evidence" value="ECO:0007669"/>
    <property type="project" value="UniProtKB-KW"/>
</dbReference>
<dbReference type="EMBL" id="LAZR01042648">
    <property type="protein sequence ID" value="KKL09021.1"/>
    <property type="molecule type" value="Genomic_DNA"/>
</dbReference>
<dbReference type="InterPro" id="IPR011059">
    <property type="entry name" value="Metal-dep_hydrolase_composite"/>
</dbReference>
<dbReference type="GO" id="GO:0004038">
    <property type="term" value="F:allantoinase activity"/>
    <property type="evidence" value="ECO:0007669"/>
    <property type="project" value="TreeGrafter"/>
</dbReference>
<evidence type="ECO:0000256" key="2">
    <source>
        <dbReference type="ARBA" id="ARBA00022723"/>
    </source>
</evidence>
<evidence type="ECO:0000259" key="5">
    <source>
        <dbReference type="Pfam" id="PF12890"/>
    </source>
</evidence>
<sequence length="386" mass="39525">MSESLAIRGGRVIDPASGLDAVADVLIADGRVAAVGPGAGKDAPQTIDASGLVVCPGLVDIHTHLREPGFEHKETIASGTLAAARGGFTTVCAMPNTEPAADTAAIIEFVLRTAQVEGAVRVLPIGCVTKGRQGKELAELAELAAAGAVAFSDDGSPVADAHLMRRALEYASMLALPVIDHCQEPSLSGGVMHEGWVATRLGLRGLPAAAEETMVARDIALAELTGARVHIAHVSTAGSVELIRRARANGLPVTAEVTPHHLCLSHEAVLLGAGETPGGLAYDTDAKVSPPLRTPEDAAACIAGLLDGAIDCIATDHAPHAVEDKLCEFDQAAMGISGLETALGLCLSLVHDGRVELPALIEKLTVAPVRALGLDRHVEGLGTLSV</sequence>
<evidence type="ECO:0000256" key="4">
    <source>
        <dbReference type="ARBA" id="ARBA00022975"/>
    </source>
</evidence>